<dbReference type="Pfam" id="PF00001">
    <property type="entry name" value="7tm_1"/>
    <property type="match status" value="1"/>
</dbReference>
<evidence type="ECO:0000256" key="1">
    <source>
        <dbReference type="ARBA" id="ARBA00004141"/>
    </source>
</evidence>
<dbReference type="InParanoid" id="B3S4T8"/>
<keyword evidence="5 8" id="KW-0472">Membrane</keyword>
<sequence length="361" mass="41501">MEELDFGNIVLFLCYVVILIISIPANSLIILSVSFFKDLRTPVNLLVCNLSLASLAISVLHIPFKLTSYLNPSQVSLQNKSIHFCRFLQIIPGACIISISLTLIIICIDRYIAIIYPMKRHWKITSKRVYVFLIPCWIAAFGLSTVYILFLHIRSFYGRTYYLSRYPGSHLDINITDNYHNLVSVISFNRLLYWIAFILIAFLLPSLAMMVLYSIIAGRLWFHRNPSDRLSTLTLREQYNQLKQNRSVIKILITCFAIFIITNLPFYVIVMLADLRIPLPLPTTVGLAIRILGMINLSAVAFNPIIYGFSNKSITQGIYRILLCLCCNRRLDRRDKFNTTIRIPRLGSRSFTTVVWNTALE</sequence>
<dbReference type="PROSITE" id="PS50262">
    <property type="entry name" value="G_PROTEIN_RECEP_F1_2"/>
    <property type="match status" value="1"/>
</dbReference>
<dbReference type="PANTHER" id="PTHR24243:SF208">
    <property type="entry name" value="PYROKININ-1 RECEPTOR"/>
    <property type="match status" value="1"/>
</dbReference>
<gene>
    <name evidence="10" type="ORF">TRIADDRAFT_59342</name>
</gene>
<dbReference type="GO" id="GO:0032870">
    <property type="term" value="P:cellular response to hormone stimulus"/>
    <property type="evidence" value="ECO:0000318"/>
    <property type="project" value="GO_Central"/>
</dbReference>
<evidence type="ECO:0000259" key="9">
    <source>
        <dbReference type="PROSITE" id="PS50262"/>
    </source>
</evidence>
<dbReference type="AlphaFoldDB" id="B3S4T8"/>
<protein>
    <recommendedName>
        <fullName evidence="9">G-protein coupled receptors family 1 profile domain-containing protein</fullName>
    </recommendedName>
</protein>
<dbReference type="Gene3D" id="1.20.1070.10">
    <property type="entry name" value="Rhodopsin 7-helix transmembrane proteins"/>
    <property type="match status" value="1"/>
</dbReference>
<evidence type="ECO:0000256" key="3">
    <source>
        <dbReference type="ARBA" id="ARBA00022989"/>
    </source>
</evidence>
<feature type="transmembrane region" description="Helical" evidence="8">
    <location>
        <begin position="251"/>
        <end position="273"/>
    </location>
</feature>
<evidence type="ECO:0000313" key="11">
    <source>
        <dbReference type="Proteomes" id="UP000009022"/>
    </source>
</evidence>
<keyword evidence="2 8" id="KW-0812">Transmembrane</keyword>
<dbReference type="RefSeq" id="XP_002115299.1">
    <property type="nucleotide sequence ID" value="XM_002115263.1"/>
</dbReference>
<dbReference type="STRING" id="10228.B3S4T8"/>
<dbReference type="CTD" id="6756512"/>
<accession>B3S4T8</accession>
<dbReference type="eggNOG" id="KOG4219">
    <property type="taxonomic scope" value="Eukaryota"/>
</dbReference>
<dbReference type="OMA" id="LYWIAFI"/>
<evidence type="ECO:0000313" key="10">
    <source>
        <dbReference type="EMBL" id="EDV22144.1"/>
    </source>
</evidence>
<keyword evidence="6" id="KW-0675">Receptor</keyword>
<feature type="transmembrane region" description="Helical" evidence="8">
    <location>
        <begin position="285"/>
        <end position="310"/>
    </location>
</feature>
<dbReference type="PANTHER" id="PTHR24243">
    <property type="entry name" value="G-PROTEIN COUPLED RECEPTOR"/>
    <property type="match status" value="1"/>
</dbReference>
<evidence type="ECO:0000256" key="7">
    <source>
        <dbReference type="ARBA" id="ARBA00023224"/>
    </source>
</evidence>
<dbReference type="GO" id="GO:0004930">
    <property type="term" value="F:G protein-coupled receptor activity"/>
    <property type="evidence" value="ECO:0000318"/>
    <property type="project" value="GO_Central"/>
</dbReference>
<dbReference type="SUPFAM" id="SSF81321">
    <property type="entry name" value="Family A G protein-coupled receptor-like"/>
    <property type="match status" value="1"/>
</dbReference>
<feature type="transmembrane region" description="Helical" evidence="8">
    <location>
        <begin position="87"/>
        <end position="108"/>
    </location>
</feature>
<dbReference type="Proteomes" id="UP000009022">
    <property type="component" value="Unassembled WGS sequence"/>
</dbReference>
<dbReference type="CDD" id="cd00637">
    <property type="entry name" value="7tm_classA_rhodopsin-like"/>
    <property type="match status" value="1"/>
</dbReference>
<proteinExistence type="predicted"/>
<dbReference type="GeneID" id="6756512"/>
<dbReference type="KEGG" id="tad:TRIADDRAFT_59342"/>
<feature type="transmembrane region" description="Helical" evidence="8">
    <location>
        <begin position="129"/>
        <end position="153"/>
    </location>
</feature>
<evidence type="ECO:0000256" key="2">
    <source>
        <dbReference type="ARBA" id="ARBA00022692"/>
    </source>
</evidence>
<keyword evidence="4" id="KW-0297">G-protein coupled receptor</keyword>
<keyword evidence="3 8" id="KW-1133">Transmembrane helix</keyword>
<keyword evidence="11" id="KW-1185">Reference proteome</keyword>
<dbReference type="InterPro" id="IPR017452">
    <property type="entry name" value="GPCR_Rhodpsn_7TM"/>
</dbReference>
<feature type="transmembrane region" description="Helical" evidence="8">
    <location>
        <begin position="191"/>
        <end position="216"/>
    </location>
</feature>
<dbReference type="OrthoDB" id="8881832at2759"/>
<keyword evidence="7" id="KW-0807">Transducer</keyword>
<name>B3S4T8_TRIAD</name>
<dbReference type="HOGENOM" id="CLU_009579_6_0_1"/>
<dbReference type="GO" id="GO:0005886">
    <property type="term" value="C:plasma membrane"/>
    <property type="evidence" value="ECO:0000318"/>
    <property type="project" value="GO_Central"/>
</dbReference>
<feature type="domain" description="G-protein coupled receptors family 1 profile" evidence="9">
    <location>
        <begin position="25"/>
        <end position="307"/>
    </location>
</feature>
<evidence type="ECO:0000256" key="6">
    <source>
        <dbReference type="ARBA" id="ARBA00023170"/>
    </source>
</evidence>
<organism evidence="10 11">
    <name type="scientific">Trichoplax adhaerens</name>
    <name type="common">Trichoplax reptans</name>
    <dbReference type="NCBI Taxonomy" id="10228"/>
    <lineage>
        <taxon>Eukaryota</taxon>
        <taxon>Metazoa</taxon>
        <taxon>Placozoa</taxon>
        <taxon>Uniplacotomia</taxon>
        <taxon>Trichoplacea</taxon>
        <taxon>Trichoplacidae</taxon>
        <taxon>Trichoplax</taxon>
    </lineage>
</organism>
<evidence type="ECO:0000256" key="4">
    <source>
        <dbReference type="ARBA" id="ARBA00023040"/>
    </source>
</evidence>
<feature type="transmembrane region" description="Helical" evidence="8">
    <location>
        <begin position="43"/>
        <end position="64"/>
    </location>
</feature>
<dbReference type="GO" id="GO:0007186">
    <property type="term" value="P:G protein-coupled receptor signaling pathway"/>
    <property type="evidence" value="ECO:0000318"/>
    <property type="project" value="GO_Central"/>
</dbReference>
<evidence type="ECO:0000256" key="8">
    <source>
        <dbReference type="SAM" id="Phobius"/>
    </source>
</evidence>
<dbReference type="PhylomeDB" id="B3S4T8"/>
<dbReference type="InterPro" id="IPR000276">
    <property type="entry name" value="GPCR_Rhodpsn"/>
</dbReference>
<comment type="subcellular location">
    <subcellularLocation>
        <location evidence="1">Membrane</location>
        <topology evidence="1">Multi-pass membrane protein</topology>
    </subcellularLocation>
</comment>
<evidence type="ECO:0000256" key="5">
    <source>
        <dbReference type="ARBA" id="ARBA00023136"/>
    </source>
</evidence>
<dbReference type="EMBL" id="DS985250">
    <property type="protein sequence ID" value="EDV22144.1"/>
    <property type="molecule type" value="Genomic_DNA"/>
</dbReference>
<feature type="transmembrane region" description="Helical" evidence="8">
    <location>
        <begin position="6"/>
        <end position="31"/>
    </location>
</feature>
<reference evidence="10 11" key="1">
    <citation type="journal article" date="2008" name="Nature">
        <title>The Trichoplax genome and the nature of placozoans.</title>
        <authorList>
            <person name="Srivastava M."/>
            <person name="Begovic E."/>
            <person name="Chapman J."/>
            <person name="Putnam N.H."/>
            <person name="Hellsten U."/>
            <person name="Kawashima T."/>
            <person name="Kuo A."/>
            <person name="Mitros T."/>
            <person name="Salamov A."/>
            <person name="Carpenter M.L."/>
            <person name="Signorovitch A.Y."/>
            <person name="Moreno M.A."/>
            <person name="Kamm K."/>
            <person name="Grimwood J."/>
            <person name="Schmutz J."/>
            <person name="Shapiro H."/>
            <person name="Grigoriev I.V."/>
            <person name="Buss L.W."/>
            <person name="Schierwater B."/>
            <person name="Dellaporta S.L."/>
            <person name="Rokhsar D.S."/>
        </authorList>
    </citation>
    <scope>NUCLEOTIDE SEQUENCE [LARGE SCALE GENOMIC DNA]</scope>
    <source>
        <strain evidence="10 11">Grell-BS-1999</strain>
    </source>
</reference>
<dbReference type="PRINTS" id="PR00237">
    <property type="entry name" value="GPCRRHODOPSN"/>
</dbReference>